<dbReference type="GO" id="GO:0006298">
    <property type="term" value="P:mismatch repair"/>
    <property type="evidence" value="ECO:0007669"/>
    <property type="project" value="InterPro"/>
</dbReference>
<evidence type="ECO:0000259" key="5">
    <source>
        <dbReference type="SMART" id="SM00534"/>
    </source>
</evidence>
<keyword evidence="3" id="KW-0238">DNA-binding</keyword>
<dbReference type="EMBL" id="CP053452">
    <property type="protein sequence ID" value="QJW96313.1"/>
    <property type="molecule type" value="Genomic_DNA"/>
</dbReference>
<dbReference type="InterPro" id="IPR000432">
    <property type="entry name" value="DNA_mismatch_repair_MutS_C"/>
</dbReference>
<accession>A0A6M5YSM9</accession>
<organism evidence="6 7">
    <name type="scientific">Frigoriglobus tundricola</name>
    <dbReference type="NCBI Taxonomy" id="2774151"/>
    <lineage>
        <taxon>Bacteria</taxon>
        <taxon>Pseudomonadati</taxon>
        <taxon>Planctomycetota</taxon>
        <taxon>Planctomycetia</taxon>
        <taxon>Gemmatales</taxon>
        <taxon>Gemmataceae</taxon>
        <taxon>Frigoriglobus</taxon>
    </lineage>
</organism>
<feature type="transmembrane region" description="Helical" evidence="4">
    <location>
        <begin position="25"/>
        <end position="44"/>
    </location>
</feature>
<evidence type="ECO:0000256" key="4">
    <source>
        <dbReference type="SAM" id="Phobius"/>
    </source>
</evidence>
<dbReference type="SUPFAM" id="SSF52540">
    <property type="entry name" value="P-loop containing nucleoside triphosphate hydrolases"/>
    <property type="match status" value="1"/>
</dbReference>
<dbReference type="GO" id="GO:0005524">
    <property type="term" value="F:ATP binding"/>
    <property type="evidence" value="ECO:0007669"/>
    <property type="project" value="UniProtKB-KW"/>
</dbReference>
<proteinExistence type="predicted"/>
<reference evidence="7" key="1">
    <citation type="submission" date="2020-05" db="EMBL/GenBank/DDBJ databases">
        <title>Frigoriglobus tundricola gen. nov., sp. nov., a psychrotolerant cellulolytic planctomycete of the family Gemmataceae with two divergent copies of 16S rRNA gene.</title>
        <authorList>
            <person name="Kulichevskaya I.S."/>
            <person name="Ivanova A.A."/>
            <person name="Naumoff D.G."/>
            <person name="Beletsky A.V."/>
            <person name="Rijpstra W.I.C."/>
            <person name="Sinninghe Damste J.S."/>
            <person name="Mardanov A.V."/>
            <person name="Ravin N.V."/>
            <person name="Dedysh S.N."/>
        </authorList>
    </citation>
    <scope>NUCLEOTIDE SEQUENCE [LARGE SCALE GENOMIC DNA]</scope>
    <source>
        <strain evidence="7">PL17</strain>
    </source>
</reference>
<dbReference type="InterPro" id="IPR036187">
    <property type="entry name" value="DNA_mismatch_repair_MutS_sf"/>
</dbReference>
<dbReference type="KEGG" id="ftj:FTUN_3870"/>
<dbReference type="AlphaFoldDB" id="A0A6M5YSM9"/>
<keyword evidence="4" id="KW-0472">Membrane</keyword>
<dbReference type="SUPFAM" id="SSF48334">
    <property type="entry name" value="DNA repair protein MutS, domain III"/>
    <property type="match status" value="1"/>
</dbReference>
<evidence type="ECO:0000313" key="7">
    <source>
        <dbReference type="Proteomes" id="UP000503447"/>
    </source>
</evidence>
<keyword evidence="4" id="KW-1133">Transmembrane helix</keyword>
<dbReference type="InterPro" id="IPR027417">
    <property type="entry name" value="P-loop_NTPase"/>
</dbReference>
<evidence type="ECO:0000256" key="3">
    <source>
        <dbReference type="ARBA" id="ARBA00023125"/>
    </source>
</evidence>
<dbReference type="RefSeq" id="WP_171471925.1">
    <property type="nucleotide sequence ID" value="NZ_CP053452.2"/>
</dbReference>
<evidence type="ECO:0000256" key="1">
    <source>
        <dbReference type="ARBA" id="ARBA00022741"/>
    </source>
</evidence>
<dbReference type="PANTHER" id="PTHR11361:SF99">
    <property type="entry name" value="DNA MISMATCH REPAIR PROTEIN"/>
    <property type="match status" value="1"/>
</dbReference>
<name>A0A6M5YSM9_9BACT</name>
<dbReference type="PANTHER" id="PTHR11361">
    <property type="entry name" value="DNA MISMATCH REPAIR PROTEIN MUTS FAMILY MEMBER"/>
    <property type="match status" value="1"/>
</dbReference>
<keyword evidence="1" id="KW-0547">Nucleotide-binding</keyword>
<evidence type="ECO:0000313" key="6">
    <source>
        <dbReference type="EMBL" id="QJW96313.1"/>
    </source>
</evidence>
<dbReference type="GO" id="GO:0140664">
    <property type="term" value="F:ATP-dependent DNA damage sensor activity"/>
    <property type="evidence" value="ECO:0007669"/>
    <property type="project" value="InterPro"/>
</dbReference>
<gene>
    <name evidence="6" type="ORF">FTUN_3870</name>
</gene>
<protein>
    <submittedName>
        <fullName evidence="6">MutS-related protein, family 1</fullName>
    </submittedName>
</protein>
<dbReference type="Gene3D" id="1.10.1420.10">
    <property type="match status" value="1"/>
</dbReference>
<dbReference type="InterPro" id="IPR045076">
    <property type="entry name" value="MutS"/>
</dbReference>
<dbReference type="SMART" id="SM00534">
    <property type="entry name" value="MUTSac"/>
    <property type="match status" value="1"/>
</dbReference>
<dbReference type="GO" id="GO:0005829">
    <property type="term" value="C:cytosol"/>
    <property type="evidence" value="ECO:0007669"/>
    <property type="project" value="TreeGrafter"/>
</dbReference>
<feature type="domain" description="DNA mismatch repair proteins mutS family" evidence="5">
    <location>
        <begin position="410"/>
        <end position="587"/>
    </location>
</feature>
<keyword evidence="2" id="KW-0067">ATP-binding</keyword>
<feature type="transmembrane region" description="Helical" evidence="4">
    <location>
        <begin position="227"/>
        <end position="247"/>
    </location>
</feature>
<dbReference type="Gene3D" id="3.40.50.300">
    <property type="entry name" value="P-loop containing nucleotide triphosphate hydrolases"/>
    <property type="match status" value="1"/>
</dbReference>
<dbReference type="Pfam" id="PF00488">
    <property type="entry name" value="MutS_V"/>
    <property type="match status" value="1"/>
</dbReference>
<evidence type="ECO:0000256" key="2">
    <source>
        <dbReference type="ARBA" id="ARBA00022840"/>
    </source>
</evidence>
<dbReference type="GO" id="GO:0030983">
    <property type="term" value="F:mismatched DNA binding"/>
    <property type="evidence" value="ECO:0007669"/>
    <property type="project" value="InterPro"/>
</dbReference>
<dbReference type="Proteomes" id="UP000503447">
    <property type="component" value="Chromosome"/>
</dbReference>
<keyword evidence="4" id="KW-0812">Transmembrane</keyword>
<feature type="transmembrane region" description="Helical" evidence="4">
    <location>
        <begin position="50"/>
        <end position="68"/>
    </location>
</feature>
<keyword evidence="7" id="KW-1185">Reference proteome</keyword>
<sequence>MYADRLAARRATAASLAATLDRLSYARLGAFLVGLLVAALGFAADLVSPWFTLVPVAAFFYLVAKFEATRGRKAWAERAAKFYAGGLERLAGKPSGTGDGARFVSDAHPYSDDLDLFGPGSLFERLTACRTRAGEDTLAAWLLAPATPAEVTTRQEAVADLSARLDLREAVAVAGADAPAADYHPLVEWGAAPPDAAPVWKRWAVEALGWGNVLAWFGWFFAGTSSLPVIVFGIASLVIAVPLLGWARRVLMPLERAADRLSLFESLLGRLERERFTAPRLTELQAAMVAGGRTASQQIRELREIVQWYDSRRNPLFLPVAVLRMWDVRFAFKLEAWRGRSGAAVGQWLRAVGEAEALSSFAGYAFENPTDIFPTVETGPVRVAATGVGHPLLPCEKAVRNDVNLGGNGPRVLIVSGSNMSGKSTLLRAVGVNCVLALAGGVVRATSFALTPVAVGATMRVQDSLQAGRSRFFAEVTKVRLLLDIATRVGGPPLLFLLDELFAGTNSADRVAGAEGVVRALLADGAIGFVTTHDLSLTAVTDTIPGAVNVHFCDGLEGGELHFDYTMRPGVVPHGNGLALMRAVGLKV</sequence>